<keyword evidence="1" id="KW-0067">ATP-binding</keyword>
<keyword evidence="2" id="KW-1185">Reference proteome</keyword>
<gene>
    <name evidence="1" type="ORF">BcabD6B2_50190</name>
</gene>
<protein>
    <submittedName>
        <fullName evidence="1">Double-strand break repair helicase AddA</fullName>
    </submittedName>
</protein>
<comment type="caution">
    <text evidence="1">The sequence shown here is derived from an EMBL/GenBank/DDBJ whole genome shotgun (WGS) entry which is preliminary data.</text>
</comment>
<dbReference type="Proteomes" id="UP001497744">
    <property type="component" value="Unassembled WGS sequence"/>
</dbReference>
<dbReference type="AlphaFoldDB" id="A0AAV4M0L5"/>
<evidence type="ECO:0000313" key="1">
    <source>
        <dbReference type="EMBL" id="GIX65584.1"/>
    </source>
</evidence>
<proteinExistence type="predicted"/>
<keyword evidence="1" id="KW-0378">Hydrolase</keyword>
<keyword evidence="1" id="KW-0347">Helicase</keyword>
<sequence>MHNGHIYAKTQILQWINGMAVELDVHARKHLDDISFDANIIQQQRGIIKLDEMVEQLRNLHATILEDLKTINEKRQKSEGQMIQAIYEETKRLVAARNDYEMNKQVIKSEMTKAVSELKESILGDLRDMSQSREDFEDFVLEKLERQSKNLFVTS</sequence>
<reference evidence="1 2" key="1">
    <citation type="submission" date="2021-06" db="EMBL/GenBank/DDBJ databases">
        <title>Genome sequence of Babesia caballi.</title>
        <authorList>
            <person name="Yamagishi J."/>
            <person name="Kidaka T."/>
            <person name="Ochi A."/>
        </authorList>
    </citation>
    <scope>NUCLEOTIDE SEQUENCE [LARGE SCALE GENOMIC DNA]</scope>
    <source>
        <strain evidence="1">USDA-D6B2</strain>
    </source>
</reference>
<dbReference type="GO" id="GO:0004386">
    <property type="term" value="F:helicase activity"/>
    <property type="evidence" value="ECO:0007669"/>
    <property type="project" value="UniProtKB-KW"/>
</dbReference>
<keyword evidence="1" id="KW-0547">Nucleotide-binding</keyword>
<dbReference type="EMBL" id="BPLF01000005">
    <property type="protein sequence ID" value="GIX65584.1"/>
    <property type="molecule type" value="Genomic_DNA"/>
</dbReference>
<organism evidence="1 2">
    <name type="scientific">Babesia caballi</name>
    <dbReference type="NCBI Taxonomy" id="5871"/>
    <lineage>
        <taxon>Eukaryota</taxon>
        <taxon>Sar</taxon>
        <taxon>Alveolata</taxon>
        <taxon>Apicomplexa</taxon>
        <taxon>Aconoidasida</taxon>
        <taxon>Piroplasmida</taxon>
        <taxon>Babesiidae</taxon>
        <taxon>Babesia</taxon>
    </lineage>
</organism>
<dbReference type="GeneID" id="94197065"/>
<evidence type="ECO:0000313" key="2">
    <source>
        <dbReference type="Proteomes" id="UP001497744"/>
    </source>
</evidence>
<accession>A0AAV4M0L5</accession>
<name>A0AAV4M0L5_BABCB</name>
<dbReference type="RefSeq" id="XP_067717653.1">
    <property type="nucleotide sequence ID" value="XM_067861552.1"/>
</dbReference>